<reference evidence="10" key="7">
    <citation type="journal article" date="2005" name="Microbiology (Mosc.)">
        <title>The fluorene catabolic linear plasmid in Terrabacter sp. strain DBF63 carries the beta-ketoadipate pathway genes, pcaRHGBDCFIJ, also found in proteobacteria.</title>
        <authorList>
            <person name="Habe H."/>
            <person name="Chung J.-S."/>
            <person name="Ishida A."/>
            <person name="Kasuga K."/>
            <person name="Ide K."/>
            <person name="Takemura T."/>
            <person name="Nojiri H."/>
            <person name="Yamane H."/>
            <person name="Omori T."/>
        </authorList>
    </citation>
    <scope>NUCLEOTIDE SEQUENCE</scope>
    <source>
        <strain evidence="10">DBF63</strain>
        <plasmid evidence="10">pDBF1</plasmid>
    </source>
</reference>
<keyword evidence="5" id="KW-0408">Iron</keyword>
<comment type="cofactor">
    <cofactor evidence="1">
        <name>[3Fe-4S] cluster</name>
        <dbReference type="ChEBI" id="CHEBI:21137"/>
    </cofactor>
</comment>
<evidence type="ECO:0000256" key="2">
    <source>
        <dbReference type="ARBA" id="ARBA00022448"/>
    </source>
</evidence>
<reference evidence="10" key="3">
    <citation type="journal article" date="2003" name="Appl. Microbiol. Biotechnol.">
        <title>Phthalate catabolic gene cluster is linked to the angular dioxygenase gene in Terrabacter sp. strain DBF63.</title>
        <authorList>
            <person name="Habe H."/>
            <person name="Miyakoshi M."/>
            <person name="Chung J."/>
            <person name="Kasuga K."/>
            <person name="Yoshida T."/>
            <person name="Nojiri H."/>
            <person name="Omori T."/>
        </authorList>
    </citation>
    <scope>NUCLEOTIDE SEQUENCE</scope>
    <source>
        <strain evidence="10">DBF63</strain>
        <plasmid evidence="10">pDBF1</plasmid>
    </source>
</reference>
<dbReference type="GO" id="GO:0051538">
    <property type="term" value="F:3 iron, 4 sulfur cluster binding"/>
    <property type="evidence" value="ECO:0007669"/>
    <property type="project" value="UniProtKB-KW"/>
</dbReference>
<reference evidence="10" key="6">
    <citation type="journal article" date="2005" name="Appl. Microbiol. Biotechnol.">
        <title>Characterization of [3Fe-4S] ferredoxin DbfA3, which functions in the angular dioxygenase system of Terrabacter sp. strain DBF63.</title>
        <authorList>
            <person name="Takagi T."/>
            <person name="Habe H."/>
            <person name="Yoshida T."/>
            <person name="Yamane H."/>
            <person name="Omori T."/>
            <person name="Nojiri H."/>
        </authorList>
    </citation>
    <scope>NUCLEOTIDE SEQUENCE</scope>
    <source>
        <strain evidence="10">DBF63</strain>
        <plasmid evidence="10">pDBF1</plasmid>
    </source>
</reference>
<evidence type="ECO:0000256" key="1">
    <source>
        <dbReference type="ARBA" id="ARBA00001927"/>
    </source>
</evidence>
<evidence type="ECO:0000256" key="4">
    <source>
        <dbReference type="ARBA" id="ARBA00022982"/>
    </source>
</evidence>
<evidence type="ECO:0000256" key="7">
    <source>
        <dbReference type="ARBA" id="ARBA00023291"/>
    </source>
</evidence>
<dbReference type="Pfam" id="PF13370">
    <property type="entry name" value="Fer4_13"/>
    <property type="match status" value="1"/>
</dbReference>
<evidence type="ECO:0000313" key="9">
    <source>
        <dbReference type="EMBL" id="BAC75997.1"/>
    </source>
</evidence>
<reference evidence="10" key="2">
    <citation type="journal article" date="2001" name="Biochem. Biophys. Res. Commun.">
        <title>Isolation and characterization of the genes encoding a novel oxygenase component of angular dioxygenase from the gram-positive dibenzofuran-degrader Terrabacter sp. strain DBF63.</title>
        <authorList>
            <person name="Kasuga K."/>
            <person name="Habe H."/>
            <person name="Chung J."/>
            <person name="Yoshida T."/>
            <person name="Nojiri H."/>
            <person name="Yamane H."/>
            <person name="Omori T."/>
        </authorList>
    </citation>
    <scope>NUCLEOTIDE SEQUENCE</scope>
    <source>
        <strain evidence="10">DBF63</strain>
        <plasmid evidence="10">pDBF1</plasmid>
    </source>
</reference>
<keyword evidence="3" id="KW-0479">Metal-binding</keyword>
<evidence type="ECO:0000256" key="6">
    <source>
        <dbReference type="ARBA" id="ARBA00023014"/>
    </source>
</evidence>
<dbReference type="EMBL" id="AB095015">
    <property type="protein sequence ID" value="BAC75997.1"/>
    <property type="molecule type" value="Genomic_DNA"/>
</dbReference>
<reference evidence="10" key="4">
    <citation type="journal article" date="2004" name="FEMS Microbiol. Lett.">
        <title>Genetic characterization of the dibenzofuran-degrading Actinobacteria carrying the dbfA1A2 gene homologues isolated from activated sludge.</title>
        <authorList>
            <person name="Noumura T."/>
            <person name="Habe H."/>
            <person name="Widada J."/>
            <person name="Chung J.S."/>
            <person name="Yoshida T."/>
            <person name="Nojiri H."/>
            <person name="Omori T."/>
        </authorList>
    </citation>
    <scope>NUCLEOTIDE SEQUENCE</scope>
    <source>
        <strain evidence="10">DBF63</strain>
        <plasmid evidence="10">pDBF1</plasmid>
    </source>
</reference>
<reference evidence="9" key="5">
    <citation type="journal article" date="2004" name="J. Bacteriol.">
        <title>Characterization of the upper pathway genes for fluorene metabolism in Terrabacter sp. strain DBF63.</title>
        <authorList>
            <person name="Habe H."/>
            <person name="Chung J."/>
            <person name="Kato H."/>
            <person name="Ayabe Y."/>
            <person name="Kasuga K."/>
            <person name="Yoshida T."/>
            <person name="Nojiri H."/>
            <person name="Yamane H."/>
            <person name="Omori T."/>
        </authorList>
    </citation>
    <scope>NUCLEOTIDE SEQUENCE</scope>
    <source>
        <strain evidence="9">DBF63</strain>
        <plasmid evidence="10">pDBF1</plasmid>
    </source>
</reference>
<evidence type="ECO:0000313" key="10">
    <source>
        <dbReference type="EMBL" id="BAE45096.1"/>
    </source>
</evidence>
<reference evidence="10" key="1">
    <citation type="journal article" date="1997" name="J. Ferment. Bioeng.">
        <title>Cloning and characterization of genes involved in the degradation of dibenzofuran by Terrabacter sp. strain DBF63.</title>
        <authorList>
            <person name="Kasuga K."/>
            <person name="Nojiri H."/>
            <person name="Yamane H."/>
            <person name="Kodama T."/>
            <person name="Omori T."/>
        </authorList>
    </citation>
    <scope>NUCLEOTIDE SEQUENCE</scope>
    <source>
        <strain evidence="10">DBF63</strain>
        <plasmid evidence="10">pDBF1</plasmid>
    </source>
</reference>
<protein>
    <submittedName>
        <fullName evidence="10">2'-carboxy-2,3-dihydroxybiphenyl 1,2-dioxygenase small subunit and ferredoxin fusion protein</fullName>
    </submittedName>
    <submittedName>
        <fullName evidence="9">Extradiol dioxygenase small subuint and ferredoxin fusion protein</fullName>
    </submittedName>
</protein>
<dbReference type="GO" id="GO:0046872">
    <property type="term" value="F:metal ion binding"/>
    <property type="evidence" value="ECO:0007669"/>
    <property type="project" value="UniProtKB-KW"/>
</dbReference>
<keyword evidence="9" id="KW-0560">Oxidoreductase</keyword>
<evidence type="ECO:0000256" key="5">
    <source>
        <dbReference type="ARBA" id="ARBA00023004"/>
    </source>
</evidence>
<dbReference type="GO" id="GO:0051213">
    <property type="term" value="F:dioxygenase activity"/>
    <property type="evidence" value="ECO:0007669"/>
    <property type="project" value="UniProtKB-KW"/>
</dbReference>
<dbReference type="PANTHER" id="PTHR36923">
    <property type="entry name" value="FERREDOXIN"/>
    <property type="match status" value="1"/>
</dbReference>
<dbReference type="SUPFAM" id="SSF54862">
    <property type="entry name" value="4Fe-4S ferredoxins"/>
    <property type="match status" value="1"/>
</dbReference>
<dbReference type="PANTHER" id="PTHR36923:SF3">
    <property type="entry name" value="FERREDOXIN"/>
    <property type="match status" value="1"/>
</dbReference>
<organism evidence="9">
    <name type="scientific">Terrabacter sp. (strain DBF63)</name>
    <dbReference type="NCBI Taxonomy" id="150395"/>
    <lineage>
        <taxon>Bacteria</taxon>
        <taxon>Bacillati</taxon>
        <taxon>Actinomycetota</taxon>
        <taxon>Actinomycetes</taxon>
        <taxon>Micrococcales</taxon>
        <taxon>Intrasporangiaceae</taxon>
        <taxon>Terrabacter</taxon>
    </lineage>
</organism>
<sequence>MNLPLDQVIRRVIRDPEFRSIAEESGQLAADLAGVRLADLAAVLEGDLVTLHQRGAHPLLIMQLAGALRIDPMRRFAAEQTAHDLTTEATMNITVDHQRCEGFASCVVTAPELFDLDDERSVAVVLEPVAGGPRTHALALEAAASCPVRAITVLDPPVEEPSLHEARPVTDGVSPDAVATAVEDDSMRRR</sequence>
<dbReference type="AlphaFoldDB" id="Q83ZE8"/>
<dbReference type="KEGG" id="ag:BAC75997"/>
<evidence type="ECO:0000256" key="8">
    <source>
        <dbReference type="SAM" id="MobiDB-lite"/>
    </source>
</evidence>
<dbReference type="EMBL" id="AP008980">
    <property type="protein sequence ID" value="BAE45096.1"/>
    <property type="molecule type" value="Genomic_DNA"/>
</dbReference>
<proteinExistence type="predicted"/>
<name>Q83ZE8_TERSD</name>
<keyword evidence="4" id="KW-0249">Electron transport</keyword>
<dbReference type="InterPro" id="IPR051269">
    <property type="entry name" value="Fe-S_cluster_ET"/>
</dbReference>
<feature type="region of interest" description="Disordered" evidence="8">
    <location>
        <begin position="159"/>
        <end position="190"/>
    </location>
</feature>
<keyword evidence="9" id="KW-0223">Dioxygenase</keyword>
<accession>Q83ZE8</accession>
<evidence type="ECO:0000256" key="3">
    <source>
        <dbReference type="ARBA" id="ARBA00022723"/>
    </source>
</evidence>
<gene>
    <name evidence="9" type="primary">ORF16</name>
</gene>
<dbReference type="Gene3D" id="3.30.70.20">
    <property type="match status" value="1"/>
</dbReference>
<keyword evidence="7" id="KW-0003">3Fe-4S</keyword>
<keyword evidence="2" id="KW-0813">Transport</keyword>
<keyword evidence="10" id="KW-0614">Plasmid</keyword>
<geneLocation type="plasmid" evidence="10">
    <name>pDBF1</name>
</geneLocation>
<keyword evidence="6" id="KW-0411">Iron-sulfur</keyword>